<dbReference type="InterPro" id="IPR052340">
    <property type="entry name" value="RNase_Y/CdgJ"/>
</dbReference>
<dbReference type="Gene3D" id="1.10.3210.10">
    <property type="entry name" value="Hypothetical protein af1432"/>
    <property type="match status" value="1"/>
</dbReference>
<dbReference type="InterPro" id="IPR035919">
    <property type="entry name" value="EAL_sf"/>
</dbReference>
<dbReference type="RefSeq" id="WP_275088936.1">
    <property type="nucleotide sequence ID" value="NZ_CP119078.1"/>
</dbReference>
<evidence type="ECO:0000259" key="2">
    <source>
        <dbReference type="PROSITE" id="PS51833"/>
    </source>
</evidence>
<dbReference type="SUPFAM" id="SSF109604">
    <property type="entry name" value="HD-domain/PDEase-like"/>
    <property type="match status" value="1"/>
</dbReference>
<keyword evidence="4" id="KW-1185">Reference proteome</keyword>
<evidence type="ECO:0000313" key="4">
    <source>
        <dbReference type="Proteomes" id="UP001222087"/>
    </source>
</evidence>
<dbReference type="InterPro" id="IPR013976">
    <property type="entry name" value="HDOD"/>
</dbReference>
<dbReference type="Pfam" id="PF08668">
    <property type="entry name" value="HDOD"/>
    <property type="match status" value="1"/>
</dbReference>
<dbReference type="EMBL" id="CP119078">
    <property type="protein sequence ID" value="WED43122.1"/>
    <property type="molecule type" value="Genomic_DNA"/>
</dbReference>
<gene>
    <name evidence="3" type="ORF">PXX05_14675</name>
</gene>
<accession>A0ABY8AVC5</accession>
<dbReference type="Pfam" id="PF00563">
    <property type="entry name" value="EAL"/>
    <property type="match status" value="1"/>
</dbReference>
<evidence type="ECO:0000259" key="1">
    <source>
        <dbReference type="PROSITE" id="PS50883"/>
    </source>
</evidence>
<dbReference type="SMART" id="SM00052">
    <property type="entry name" value="EAL"/>
    <property type="match status" value="1"/>
</dbReference>
<evidence type="ECO:0000313" key="3">
    <source>
        <dbReference type="EMBL" id="WED43122.1"/>
    </source>
</evidence>
<dbReference type="InterPro" id="IPR001633">
    <property type="entry name" value="EAL_dom"/>
</dbReference>
<dbReference type="Gene3D" id="3.20.20.450">
    <property type="entry name" value="EAL domain"/>
    <property type="match status" value="1"/>
</dbReference>
<dbReference type="InterPro" id="IPR014408">
    <property type="entry name" value="dGMP_Pdiesterase_EAL/HD-GYP"/>
</dbReference>
<dbReference type="PIRSF" id="PIRSF003180">
    <property type="entry name" value="DiGMPpdiest_YuxH"/>
    <property type="match status" value="1"/>
</dbReference>
<dbReference type="PANTHER" id="PTHR33525">
    <property type="match status" value="1"/>
</dbReference>
<dbReference type="Proteomes" id="UP001222087">
    <property type="component" value="Chromosome"/>
</dbReference>
<dbReference type="SUPFAM" id="SSF141868">
    <property type="entry name" value="EAL domain-like"/>
    <property type="match status" value="1"/>
</dbReference>
<organism evidence="3 4">
    <name type="scientific">Legionella cardiaca</name>
    <dbReference type="NCBI Taxonomy" id="1071983"/>
    <lineage>
        <taxon>Bacteria</taxon>
        <taxon>Pseudomonadati</taxon>
        <taxon>Pseudomonadota</taxon>
        <taxon>Gammaproteobacteria</taxon>
        <taxon>Legionellales</taxon>
        <taxon>Legionellaceae</taxon>
        <taxon>Legionella</taxon>
    </lineage>
</organism>
<reference evidence="3 4" key="1">
    <citation type="submission" date="2023-02" db="EMBL/GenBank/DDBJ databases">
        <title>Genome Sequence of L. cardiaca H63T.</title>
        <authorList>
            <person name="Lopez A.E."/>
            <person name="Cianciotto N.P."/>
        </authorList>
    </citation>
    <scope>NUCLEOTIDE SEQUENCE [LARGE SCALE GENOMIC DNA]</scope>
    <source>
        <strain evidence="3 4">H63</strain>
    </source>
</reference>
<protein>
    <submittedName>
        <fullName evidence="3">HDOD domain-containing protein</fullName>
    </submittedName>
</protein>
<dbReference type="PROSITE" id="PS50883">
    <property type="entry name" value="EAL"/>
    <property type="match status" value="1"/>
</dbReference>
<dbReference type="PROSITE" id="PS51833">
    <property type="entry name" value="HDOD"/>
    <property type="match status" value="1"/>
</dbReference>
<sequence>MITLMARQAIHDKEGVVKAYELLYRDGWSVASQVDNSDMNAGDRATSSIITQLFTNLDINEVIGNKSAFINFTYNHLVNEIPKLLPKDRIIIEVIEDIPINNQLIHSLIVLHKAGYRIALDDFIYKEQAAPLIQIADIIKIDVLHQNKQQIECQLASLKDFHGKLLAEKIESRSQFQDCIDLGFDYFQGFFLNQPDLVRGQALSENKMHLVRLFNEVNNPRTTIKQIEEIILQIPKLSYRILRVVNSVSLYKGTKIESLVDAIKYLGLFQVRNWLILLLLSSTDNVELDLLERTLIRAKMCEELAKINNVNPHLAYTVGIFSTLEAIFHEPMASLLAKIQLSSQLNDALLYLEGELGKILKLVVDYETANFKQLEFAAIGSHLLTAIYLRSVKYSLEITRLIL</sequence>
<feature type="domain" description="EAL" evidence="1">
    <location>
        <begin position="1"/>
        <end position="209"/>
    </location>
</feature>
<name>A0ABY8AVC5_9GAMM</name>
<dbReference type="PANTHER" id="PTHR33525:SF4">
    <property type="entry name" value="CYCLIC DI-GMP PHOSPHODIESTERASE CDGJ"/>
    <property type="match status" value="1"/>
</dbReference>
<proteinExistence type="predicted"/>
<feature type="domain" description="HDOD" evidence="2">
    <location>
        <begin position="203"/>
        <end position="387"/>
    </location>
</feature>